<dbReference type="EMBL" id="JBBBZM010000679">
    <property type="protein sequence ID" value="KAL0630421.1"/>
    <property type="molecule type" value="Genomic_DNA"/>
</dbReference>
<gene>
    <name evidence="2" type="ORF">Q9L58_010732</name>
</gene>
<sequence length="163" mass="18612">MIHGWSSKPGNRGTSDHAPVTLALQIKNHTFTPGRLNRATNWAIFEKTLQALRLPEDAWPSPEGTLQAAAAIDNQFQLAIDAAVLWSKPSTKSRRWWSPEIKKLKTILNNAQREVRNLNTAEAKEERRKAATRWRSAVRQAQWKYWEETFHLSNRSTAGKVSN</sequence>
<evidence type="ECO:0008006" key="4">
    <source>
        <dbReference type="Google" id="ProtNLM"/>
    </source>
</evidence>
<evidence type="ECO:0000313" key="2">
    <source>
        <dbReference type="EMBL" id="KAL0630421.1"/>
    </source>
</evidence>
<evidence type="ECO:0000313" key="3">
    <source>
        <dbReference type="Proteomes" id="UP001447188"/>
    </source>
</evidence>
<keyword evidence="3" id="KW-1185">Reference proteome</keyword>
<accession>A0ABR3G3P2</accession>
<feature type="coiled-coil region" evidence="1">
    <location>
        <begin position="101"/>
        <end position="128"/>
    </location>
</feature>
<proteinExistence type="predicted"/>
<feature type="non-terminal residue" evidence="2">
    <location>
        <position position="163"/>
    </location>
</feature>
<name>A0ABR3G3P2_9PEZI</name>
<evidence type="ECO:0000256" key="1">
    <source>
        <dbReference type="SAM" id="Coils"/>
    </source>
</evidence>
<protein>
    <recommendedName>
        <fullName evidence="4">Endonuclease/exonuclease/phosphatase domain-containing protein</fullName>
    </recommendedName>
</protein>
<reference evidence="2 3" key="1">
    <citation type="submission" date="2024-02" db="EMBL/GenBank/DDBJ databases">
        <title>Discinaceae phylogenomics.</title>
        <authorList>
            <person name="Dirks A.C."/>
            <person name="James T.Y."/>
        </authorList>
    </citation>
    <scope>NUCLEOTIDE SEQUENCE [LARGE SCALE GENOMIC DNA]</scope>
    <source>
        <strain evidence="2 3">ACD0624</strain>
    </source>
</reference>
<comment type="caution">
    <text evidence="2">The sequence shown here is derived from an EMBL/GenBank/DDBJ whole genome shotgun (WGS) entry which is preliminary data.</text>
</comment>
<dbReference type="Proteomes" id="UP001447188">
    <property type="component" value="Unassembled WGS sequence"/>
</dbReference>
<keyword evidence="1" id="KW-0175">Coiled coil</keyword>
<organism evidence="2 3">
    <name type="scientific">Discina gigas</name>
    <dbReference type="NCBI Taxonomy" id="1032678"/>
    <lineage>
        <taxon>Eukaryota</taxon>
        <taxon>Fungi</taxon>
        <taxon>Dikarya</taxon>
        <taxon>Ascomycota</taxon>
        <taxon>Pezizomycotina</taxon>
        <taxon>Pezizomycetes</taxon>
        <taxon>Pezizales</taxon>
        <taxon>Discinaceae</taxon>
        <taxon>Discina</taxon>
    </lineage>
</organism>